<protein>
    <submittedName>
        <fullName evidence="2">Uncharacterized protein</fullName>
    </submittedName>
</protein>
<feature type="coiled-coil region" evidence="1">
    <location>
        <begin position="28"/>
        <end position="65"/>
    </location>
</feature>
<name>A0A7K1SNC3_9BACT</name>
<accession>A0A7K1SNC3</accession>
<evidence type="ECO:0000313" key="2">
    <source>
        <dbReference type="EMBL" id="MVM35295.1"/>
    </source>
</evidence>
<organism evidence="2 3">
    <name type="scientific">Spirosoma arboris</name>
    <dbReference type="NCBI Taxonomy" id="2682092"/>
    <lineage>
        <taxon>Bacteria</taxon>
        <taxon>Pseudomonadati</taxon>
        <taxon>Bacteroidota</taxon>
        <taxon>Cytophagia</taxon>
        <taxon>Cytophagales</taxon>
        <taxon>Cytophagaceae</taxon>
        <taxon>Spirosoma</taxon>
    </lineage>
</organism>
<dbReference type="AlphaFoldDB" id="A0A7K1SNC3"/>
<keyword evidence="3" id="KW-1185">Reference proteome</keyword>
<evidence type="ECO:0000256" key="1">
    <source>
        <dbReference type="SAM" id="Coils"/>
    </source>
</evidence>
<gene>
    <name evidence="2" type="ORF">GO755_35060</name>
</gene>
<dbReference type="Proteomes" id="UP000436006">
    <property type="component" value="Unassembled WGS sequence"/>
</dbReference>
<sequence length="232" mass="26666">MNTQNRLPGNQVGGLVRTLNKDEPLAPVLSLEQQAQQLQAQKEALQEQENELEVKLQVAAEQEQARKLEEYNHLREDAAGFRLTAAKEEDEANKRMYCRPERTGEYGLEPSWNGDKRQLYNEFTSREMAKKLAGMELSQKQLVLLYFAGNMQKVLARYELFDGEEGDPEEYPGQGWLKNQHILAEKGIFGTMQQAKEANLHDVLLFLEENKKDIKRSADAAANERNKREENQ</sequence>
<evidence type="ECO:0000313" key="3">
    <source>
        <dbReference type="Proteomes" id="UP000436006"/>
    </source>
</evidence>
<reference evidence="2 3" key="1">
    <citation type="submission" date="2019-12" db="EMBL/GenBank/DDBJ databases">
        <title>Spirosoma sp. HMF4905 genome sequencing and assembly.</title>
        <authorList>
            <person name="Kang H."/>
            <person name="Cha I."/>
            <person name="Kim H."/>
            <person name="Joh K."/>
        </authorList>
    </citation>
    <scope>NUCLEOTIDE SEQUENCE [LARGE SCALE GENOMIC DNA]</scope>
    <source>
        <strain evidence="2 3">HMF4905</strain>
    </source>
</reference>
<proteinExistence type="predicted"/>
<comment type="caution">
    <text evidence="2">The sequence shown here is derived from an EMBL/GenBank/DDBJ whole genome shotgun (WGS) entry which is preliminary data.</text>
</comment>
<keyword evidence="1" id="KW-0175">Coiled coil</keyword>
<dbReference type="RefSeq" id="WP_157590108.1">
    <property type="nucleotide sequence ID" value="NZ_WPIN01000022.1"/>
</dbReference>
<dbReference type="EMBL" id="WPIN01000022">
    <property type="protein sequence ID" value="MVM35295.1"/>
    <property type="molecule type" value="Genomic_DNA"/>
</dbReference>